<dbReference type="InterPro" id="IPR043128">
    <property type="entry name" value="Rev_trsase/Diguanyl_cyclase"/>
</dbReference>
<proteinExistence type="predicted"/>
<protein>
    <submittedName>
        <fullName evidence="2">Ribonuclease H-like protein</fullName>
    </submittedName>
</protein>
<sequence length="377" mass="42708">MEVYVDDMLVKSKKAPDHVKDLEETFFVLRKYKLKLNPGKCAFGVQGGRFLDFMVTKRGIEANPSKIKAILYMKAPSSINEQAFEELKDYLAKLPLLVKHCPGDTLYMYLSTTLQAVSSVLIREEDGRQMPIYYVTRKLRPYFLTHPMGVKTNIPLKQTLGKPDTSERLIKWAIELSEYDISYLPCTTIKGQTLADFVSEVTGAPPEESLGNEKWLLHVDGSSTIQGSGAGIVITSPEREDSKFMIKFGFKASNNEAEYEALVAGMKMTYEMGARHLLAYSDSQGVKQIEGVYEVKEKYMVQYLQQIVELRTSFESFQIIQIPEEENAKADCLSRLASALEDFRTRRITIQYLPSPRATLTVQAVSSTTDWRTPIIE</sequence>
<dbReference type="Gene3D" id="3.30.420.10">
    <property type="entry name" value="Ribonuclease H-like superfamily/Ribonuclease H"/>
    <property type="match status" value="1"/>
</dbReference>
<dbReference type="PANTHER" id="PTHR48475:SF2">
    <property type="entry name" value="RIBONUCLEASE H"/>
    <property type="match status" value="1"/>
</dbReference>
<reference evidence="2" key="1">
    <citation type="submission" date="2020-06" db="EMBL/GenBank/DDBJ databases">
        <authorList>
            <person name="Li T."/>
            <person name="Hu X."/>
            <person name="Zhang T."/>
            <person name="Song X."/>
            <person name="Zhang H."/>
            <person name="Dai N."/>
            <person name="Sheng W."/>
            <person name="Hou X."/>
            <person name="Wei L."/>
        </authorList>
    </citation>
    <scope>NUCLEOTIDE SEQUENCE</scope>
    <source>
        <strain evidence="2">G02</strain>
        <tissue evidence="2">Leaf</tissue>
    </source>
</reference>
<dbReference type="CDD" id="cd09279">
    <property type="entry name" value="RNase_HI_like"/>
    <property type="match status" value="1"/>
</dbReference>
<dbReference type="GO" id="GO:0003676">
    <property type="term" value="F:nucleic acid binding"/>
    <property type="evidence" value="ECO:0007669"/>
    <property type="project" value="InterPro"/>
</dbReference>
<dbReference type="InterPro" id="IPR002156">
    <property type="entry name" value="RNaseH_domain"/>
</dbReference>
<comment type="caution">
    <text evidence="2">The sequence shown here is derived from an EMBL/GenBank/DDBJ whole genome shotgun (WGS) entry which is preliminary data.</text>
</comment>
<gene>
    <name evidence="2" type="ORF">Sradi_4389900</name>
</gene>
<reference evidence="2" key="2">
    <citation type="journal article" date="2024" name="Plant">
        <title>Genomic evolution and insights into agronomic trait innovations of Sesamum species.</title>
        <authorList>
            <person name="Miao H."/>
            <person name="Wang L."/>
            <person name="Qu L."/>
            <person name="Liu H."/>
            <person name="Sun Y."/>
            <person name="Le M."/>
            <person name="Wang Q."/>
            <person name="Wei S."/>
            <person name="Zheng Y."/>
            <person name="Lin W."/>
            <person name="Duan Y."/>
            <person name="Cao H."/>
            <person name="Xiong S."/>
            <person name="Wang X."/>
            <person name="Wei L."/>
            <person name="Li C."/>
            <person name="Ma Q."/>
            <person name="Ju M."/>
            <person name="Zhao R."/>
            <person name="Li G."/>
            <person name="Mu C."/>
            <person name="Tian Q."/>
            <person name="Mei H."/>
            <person name="Zhang T."/>
            <person name="Gao T."/>
            <person name="Zhang H."/>
        </authorList>
    </citation>
    <scope>NUCLEOTIDE SEQUENCE</scope>
    <source>
        <strain evidence="2">G02</strain>
    </source>
</reference>
<dbReference type="PANTHER" id="PTHR48475">
    <property type="entry name" value="RIBONUCLEASE H"/>
    <property type="match status" value="1"/>
</dbReference>
<accession>A0AAW2NQW6</accession>
<dbReference type="Gene3D" id="3.30.70.270">
    <property type="match status" value="1"/>
</dbReference>
<dbReference type="AlphaFoldDB" id="A0AAW2NQW6"/>
<organism evidence="2">
    <name type="scientific">Sesamum radiatum</name>
    <name type="common">Black benniseed</name>
    <dbReference type="NCBI Taxonomy" id="300843"/>
    <lineage>
        <taxon>Eukaryota</taxon>
        <taxon>Viridiplantae</taxon>
        <taxon>Streptophyta</taxon>
        <taxon>Embryophyta</taxon>
        <taxon>Tracheophyta</taxon>
        <taxon>Spermatophyta</taxon>
        <taxon>Magnoliopsida</taxon>
        <taxon>eudicotyledons</taxon>
        <taxon>Gunneridae</taxon>
        <taxon>Pentapetalae</taxon>
        <taxon>asterids</taxon>
        <taxon>lamiids</taxon>
        <taxon>Lamiales</taxon>
        <taxon>Pedaliaceae</taxon>
        <taxon>Sesamum</taxon>
    </lineage>
</organism>
<dbReference type="EMBL" id="JACGWJ010000019">
    <property type="protein sequence ID" value="KAL0345586.1"/>
    <property type="molecule type" value="Genomic_DNA"/>
</dbReference>
<dbReference type="GO" id="GO:0004523">
    <property type="term" value="F:RNA-DNA hybrid ribonuclease activity"/>
    <property type="evidence" value="ECO:0007669"/>
    <property type="project" value="InterPro"/>
</dbReference>
<evidence type="ECO:0000313" key="2">
    <source>
        <dbReference type="EMBL" id="KAL0345586.1"/>
    </source>
</evidence>
<dbReference type="Pfam" id="PF13456">
    <property type="entry name" value="RVT_3"/>
    <property type="match status" value="1"/>
</dbReference>
<dbReference type="InterPro" id="IPR012337">
    <property type="entry name" value="RNaseH-like_sf"/>
</dbReference>
<dbReference type="SUPFAM" id="SSF53098">
    <property type="entry name" value="Ribonuclease H-like"/>
    <property type="match status" value="1"/>
</dbReference>
<dbReference type="SUPFAM" id="SSF56672">
    <property type="entry name" value="DNA/RNA polymerases"/>
    <property type="match status" value="1"/>
</dbReference>
<name>A0AAW2NQW6_SESRA</name>
<evidence type="ECO:0000259" key="1">
    <source>
        <dbReference type="PROSITE" id="PS50879"/>
    </source>
</evidence>
<dbReference type="PROSITE" id="PS50879">
    <property type="entry name" value="RNASE_H_1"/>
    <property type="match status" value="1"/>
</dbReference>
<feature type="domain" description="RNase H type-1" evidence="1">
    <location>
        <begin position="211"/>
        <end position="339"/>
    </location>
</feature>
<dbReference type="InterPro" id="IPR036397">
    <property type="entry name" value="RNaseH_sf"/>
</dbReference>
<dbReference type="InterPro" id="IPR043502">
    <property type="entry name" value="DNA/RNA_pol_sf"/>
</dbReference>